<sequence>EILLSFDFSSNIIVDNCSIHTVSIRTSGHEKSNFTLVLTCLADGTKLPSIIIFKLMNVPRQPFFARIISNSRDDKEDYLIFDYDKLGQCTNSRNYIYIQNKFENYGESSVTSISKSSNKSISKSLSASISKSSSASIDESSSININESLDLYTSESSNTIISEDSDTNIKANFIHEYEADFNNNNKVAPKAQ</sequence>
<proteinExistence type="predicted"/>
<accession>A0ACA9MPR2</accession>
<feature type="non-terminal residue" evidence="1">
    <location>
        <position position="1"/>
    </location>
</feature>
<gene>
    <name evidence="1" type="ORF">SCALOS_LOCUS7036</name>
</gene>
<reference evidence="1" key="1">
    <citation type="submission" date="2021-06" db="EMBL/GenBank/DDBJ databases">
        <authorList>
            <person name="Kallberg Y."/>
            <person name="Tangrot J."/>
            <person name="Rosling A."/>
        </authorList>
    </citation>
    <scope>NUCLEOTIDE SEQUENCE</scope>
    <source>
        <strain evidence="1">AU212A</strain>
    </source>
</reference>
<comment type="caution">
    <text evidence="1">The sequence shown here is derived from an EMBL/GenBank/DDBJ whole genome shotgun (WGS) entry which is preliminary data.</text>
</comment>
<dbReference type="Proteomes" id="UP000789860">
    <property type="component" value="Unassembled WGS sequence"/>
</dbReference>
<evidence type="ECO:0000313" key="1">
    <source>
        <dbReference type="EMBL" id="CAG8604231.1"/>
    </source>
</evidence>
<protein>
    <submittedName>
        <fullName evidence="1">11516_t:CDS:1</fullName>
    </submittedName>
</protein>
<feature type="non-terminal residue" evidence="1">
    <location>
        <position position="192"/>
    </location>
</feature>
<name>A0ACA9MPR2_9GLOM</name>
<evidence type="ECO:0000313" key="2">
    <source>
        <dbReference type="Proteomes" id="UP000789860"/>
    </source>
</evidence>
<organism evidence="1 2">
    <name type="scientific">Scutellospora calospora</name>
    <dbReference type="NCBI Taxonomy" id="85575"/>
    <lineage>
        <taxon>Eukaryota</taxon>
        <taxon>Fungi</taxon>
        <taxon>Fungi incertae sedis</taxon>
        <taxon>Mucoromycota</taxon>
        <taxon>Glomeromycotina</taxon>
        <taxon>Glomeromycetes</taxon>
        <taxon>Diversisporales</taxon>
        <taxon>Gigasporaceae</taxon>
        <taxon>Scutellospora</taxon>
    </lineage>
</organism>
<dbReference type="EMBL" id="CAJVPM010014908">
    <property type="protein sequence ID" value="CAG8604231.1"/>
    <property type="molecule type" value="Genomic_DNA"/>
</dbReference>
<keyword evidence="2" id="KW-1185">Reference proteome</keyword>